<protein>
    <submittedName>
        <fullName evidence="3">Dockerin type I repeat-containing protein</fullName>
    </submittedName>
</protein>
<dbReference type="InterPro" id="IPR016134">
    <property type="entry name" value="Dockerin_dom"/>
</dbReference>
<evidence type="ECO:0000259" key="2">
    <source>
        <dbReference type="PROSITE" id="PS51766"/>
    </source>
</evidence>
<accession>A0A1M7MQP2</accession>
<organism evidence="3 4">
    <name type="scientific">Ruminococcus flavefaciens</name>
    <dbReference type="NCBI Taxonomy" id="1265"/>
    <lineage>
        <taxon>Bacteria</taxon>
        <taxon>Bacillati</taxon>
        <taxon>Bacillota</taxon>
        <taxon>Clostridia</taxon>
        <taxon>Eubacteriales</taxon>
        <taxon>Oscillospiraceae</taxon>
        <taxon>Ruminococcus</taxon>
    </lineage>
</organism>
<dbReference type="CDD" id="cd14256">
    <property type="entry name" value="Dockerin_I"/>
    <property type="match status" value="1"/>
</dbReference>
<dbReference type="PROSITE" id="PS51766">
    <property type="entry name" value="DOCKERIN"/>
    <property type="match status" value="1"/>
</dbReference>
<dbReference type="GO" id="GO:0004553">
    <property type="term" value="F:hydrolase activity, hydrolyzing O-glycosyl compounds"/>
    <property type="evidence" value="ECO:0007669"/>
    <property type="project" value="InterPro"/>
</dbReference>
<gene>
    <name evidence="3" type="ORF">SAMN04487860_12618</name>
</gene>
<evidence type="ECO:0000313" key="3">
    <source>
        <dbReference type="EMBL" id="SHM93286.1"/>
    </source>
</evidence>
<dbReference type="RefSeq" id="WP_072952548.1">
    <property type="nucleotide sequence ID" value="NZ_FRCT01000026.1"/>
</dbReference>
<dbReference type="AlphaFoldDB" id="A0A1M7MQP2"/>
<evidence type="ECO:0000313" key="4">
    <source>
        <dbReference type="Proteomes" id="UP000184394"/>
    </source>
</evidence>
<keyword evidence="1" id="KW-0472">Membrane</keyword>
<dbReference type="InterPro" id="IPR002105">
    <property type="entry name" value="Dockerin_1_rpt"/>
</dbReference>
<keyword evidence="1" id="KW-0812">Transmembrane</keyword>
<dbReference type="SUPFAM" id="SSF63446">
    <property type="entry name" value="Type I dockerin domain"/>
    <property type="match status" value="1"/>
</dbReference>
<feature type="transmembrane region" description="Helical" evidence="1">
    <location>
        <begin position="44"/>
        <end position="65"/>
    </location>
</feature>
<keyword evidence="1" id="KW-1133">Transmembrane helix</keyword>
<proteinExistence type="predicted"/>
<dbReference type="Gene3D" id="1.10.1330.10">
    <property type="entry name" value="Dockerin domain"/>
    <property type="match status" value="1"/>
</dbReference>
<name>A0A1M7MQP2_RUMFL</name>
<dbReference type="GO" id="GO:0000272">
    <property type="term" value="P:polysaccharide catabolic process"/>
    <property type="evidence" value="ECO:0007669"/>
    <property type="project" value="InterPro"/>
</dbReference>
<reference evidence="3 4" key="1">
    <citation type="submission" date="2016-11" db="EMBL/GenBank/DDBJ databases">
        <authorList>
            <person name="Jaros S."/>
            <person name="Januszkiewicz K."/>
            <person name="Wedrychowicz H."/>
        </authorList>
    </citation>
    <scope>NUCLEOTIDE SEQUENCE [LARGE SCALE GENOMIC DNA]</scope>
    <source>
        <strain evidence="3 4">Y1</strain>
    </source>
</reference>
<dbReference type="InterPro" id="IPR036439">
    <property type="entry name" value="Dockerin_dom_sf"/>
</dbReference>
<dbReference type="Proteomes" id="UP000184394">
    <property type="component" value="Unassembled WGS sequence"/>
</dbReference>
<dbReference type="Pfam" id="PF00404">
    <property type="entry name" value="Dockerin_1"/>
    <property type="match status" value="1"/>
</dbReference>
<dbReference type="EMBL" id="FRCT01000026">
    <property type="protein sequence ID" value="SHM93286.1"/>
    <property type="molecule type" value="Genomic_DNA"/>
</dbReference>
<evidence type="ECO:0000256" key="1">
    <source>
        <dbReference type="SAM" id="Phobius"/>
    </source>
</evidence>
<sequence>MNKRMKKAVQESFRFPETKHKNEFLMQAEVISAQEMQRKKRYPVIFRLSAAAAAGAMALGVWANLSDRSKPSENDFRDEPAIVTTTVGNGEIQPITTAIGNGETASATTVNVSAVTTVRNGAAKTTAVTTGTALTALGAKSRSTTASRSDHSRVTTKTKSETFTTEYTITNEEKTYYMKHLGAFASAFVMGGNAIPMASAAEYKLPYTRMYPDESDIFAELEANIDIADINCDGVFNIRDCYDVFCYSNYYQVSDTAAEKCRAYGISKVNDEENNAPSWLNYTELIRYLLIKEGAKPEFFSLESYPYRDTITGAYAPFASELFVSAVFSESDHLMAGYPLISAAYRNKRIDLDVNADGLFDINDYIDYFVCTTNLSKSKQDSGDFIPWERPETTVQRCNELRSKAEAITRDSWLENYFVWCLLEYTPFRSEYAEASYYNSIIPEKYSRYYSPERYFEEYCETTGIEEYLFTFNTQKFNSCFDEYCKDVAAGRRSAPDINLDGVIDRSDYEASDVYFGDILNGRNASQSALPPRVWNNITSNCDFNNNGTSGDVYDIMITQMYVLIKTGESNSSSGGSYNYDSNMGMLWDIDSSRSGDVNGDGEVDMADAVLIMQYLANPDKYQLTDAAMFNADVEGDCDGLNSNDASAIQRRLLDL</sequence>
<feature type="domain" description="Dockerin" evidence="2">
    <location>
        <begin position="591"/>
        <end position="656"/>
    </location>
</feature>